<evidence type="ECO:0000256" key="2">
    <source>
        <dbReference type="SAM" id="SignalP"/>
    </source>
</evidence>
<feature type="non-terminal residue" evidence="3">
    <location>
        <position position="1"/>
    </location>
</feature>
<feature type="signal peptide" evidence="2">
    <location>
        <begin position="1"/>
        <end position="17"/>
    </location>
</feature>
<organism evidence="3">
    <name type="scientific">Arabidopsis thaliana</name>
    <name type="common">Mouse-ear cress</name>
    <dbReference type="NCBI Taxonomy" id="3702"/>
    <lineage>
        <taxon>Eukaryota</taxon>
        <taxon>Viridiplantae</taxon>
        <taxon>Streptophyta</taxon>
        <taxon>Embryophyta</taxon>
        <taxon>Tracheophyta</taxon>
        <taxon>Spermatophyta</taxon>
        <taxon>Magnoliopsida</taxon>
        <taxon>eudicotyledons</taxon>
        <taxon>Gunneridae</taxon>
        <taxon>Pentapetalae</taxon>
        <taxon>rosids</taxon>
        <taxon>malvids</taxon>
        <taxon>Brassicales</taxon>
        <taxon>Brassicaceae</taxon>
        <taxon>Camelineae</taxon>
        <taxon>Arabidopsis</taxon>
    </lineage>
</organism>
<name>Q0WU39_ARATH</name>
<dbReference type="AlphaFoldDB" id="Q0WU39"/>
<accession>Q0WU39</accession>
<feature type="chain" id="PRO_5004179301" evidence="2">
    <location>
        <begin position="18"/>
        <end position="59"/>
    </location>
</feature>
<reference evidence="3" key="1">
    <citation type="submission" date="2006-07" db="EMBL/GenBank/DDBJ databases">
        <title>Large-scale analysis of RIKEN Arabidopsis full-length (RAFL) cDNAs.</title>
        <authorList>
            <person name="Totoki Y."/>
            <person name="Seki M."/>
            <person name="Ishida J."/>
            <person name="Nakajima M."/>
            <person name="Enju A."/>
            <person name="Morosawa T."/>
            <person name="Kamiya A."/>
            <person name="Narusaka M."/>
            <person name="Shin-i T."/>
            <person name="Nakagawa M."/>
            <person name="Sakamoto N."/>
            <person name="Oishi K."/>
            <person name="Kohara Y."/>
            <person name="Kobayashi M."/>
            <person name="Toyoda A."/>
            <person name="Sakaki Y."/>
            <person name="Sakurai T."/>
            <person name="Iida K."/>
            <person name="Akiyama K."/>
            <person name="Satou M."/>
            <person name="Toyoda T."/>
            <person name="Konagaya A."/>
            <person name="Carninci P."/>
            <person name="Kawai J."/>
            <person name="Hayashizaki Y."/>
            <person name="Shinozaki K."/>
        </authorList>
    </citation>
    <scope>NUCLEOTIDE SEQUENCE</scope>
</reference>
<sequence length="59" mass="6903">LCVFLVLLCLIQILVRGGFCQRNHRGAEEGTEQNPTRRKERSHSRSFIKKNRASYERSL</sequence>
<feature type="region of interest" description="Disordered" evidence="1">
    <location>
        <begin position="25"/>
        <end position="59"/>
    </location>
</feature>
<feature type="compositionally biased region" description="Basic residues" evidence="1">
    <location>
        <begin position="36"/>
        <end position="52"/>
    </location>
</feature>
<protein>
    <submittedName>
        <fullName evidence="3">Uncharacterized protein</fullName>
    </submittedName>
</protein>
<proteinExistence type="evidence at transcript level"/>
<evidence type="ECO:0000256" key="1">
    <source>
        <dbReference type="SAM" id="MobiDB-lite"/>
    </source>
</evidence>
<evidence type="ECO:0000313" key="3">
    <source>
        <dbReference type="EMBL" id="BAE99359.1"/>
    </source>
</evidence>
<keyword evidence="2" id="KW-0732">Signal</keyword>
<dbReference type="EMBL" id="AK227349">
    <property type="protein sequence ID" value="BAE99359.1"/>
    <property type="molecule type" value="mRNA"/>
</dbReference>